<name>A0A0D2IXQ9_9CHLO</name>
<feature type="compositionally biased region" description="Low complexity" evidence="1">
    <location>
        <begin position="270"/>
        <end position="286"/>
    </location>
</feature>
<evidence type="ECO:0008006" key="4">
    <source>
        <dbReference type="Google" id="ProtNLM"/>
    </source>
</evidence>
<accession>A0A0D2IXQ9</accession>
<reference evidence="2 3" key="1">
    <citation type="journal article" date="2013" name="BMC Genomics">
        <title>Reconstruction of the lipid metabolism for the microalga Monoraphidium neglectum from its genome sequence reveals characteristics suitable for biofuel production.</title>
        <authorList>
            <person name="Bogen C."/>
            <person name="Al-Dilaimi A."/>
            <person name="Albersmeier A."/>
            <person name="Wichmann J."/>
            <person name="Grundmann M."/>
            <person name="Rupp O."/>
            <person name="Lauersen K.J."/>
            <person name="Blifernez-Klassen O."/>
            <person name="Kalinowski J."/>
            <person name="Goesmann A."/>
            <person name="Mussgnug J.H."/>
            <person name="Kruse O."/>
        </authorList>
    </citation>
    <scope>NUCLEOTIDE SEQUENCE [LARGE SCALE GENOMIC DNA]</scope>
    <source>
        <strain evidence="2 3">SAG 48.87</strain>
    </source>
</reference>
<dbReference type="GeneID" id="25732916"/>
<dbReference type="Gene3D" id="3.30.200.20">
    <property type="entry name" value="Phosphorylase Kinase, domain 1"/>
    <property type="match status" value="1"/>
</dbReference>
<dbReference type="AlphaFoldDB" id="A0A0D2IXQ9"/>
<gene>
    <name evidence="2" type="ORF">MNEG_15271</name>
</gene>
<feature type="compositionally biased region" description="Low complexity" evidence="1">
    <location>
        <begin position="251"/>
        <end position="263"/>
    </location>
</feature>
<sequence length="337" mass="33037">VCLRKLDPKIRVPPRGDGARLASWQPTTLTLQAHRLGLIAMAAGGSFLATAGAGGGVRVAPEGVLRALAAEAGVRLPGSFTGGGGDGRGGAAAGGRKSGVDDVAAASVVAEALAELLLSARGSSYAGDGQQQQQQQQQQQAAAAAALLSRASIGGGAGGGDCVGEGLAAERLRLMVSELLQRQGAPAAAAAAVEAALTGSGGKPGTDGRRPGAAGVGAVGRQRAGRGSAGAVGSGGSDSKPRDGSQHERSSPALSASAPPAASGLGGGAAAAAPAAGSPVDGVAPGWPRRHRVTPGDVDDSPWLLDYDDIRLGRVMGEGAYGHVRLGWWRETEVAVK</sequence>
<evidence type="ECO:0000313" key="3">
    <source>
        <dbReference type="Proteomes" id="UP000054498"/>
    </source>
</evidence>
<organism evidence="2 3">
    <name type="scientific">Monoraphidium neglectum</name>
    <dbReference type="NCBI Taxonomy" id="145388"/>
    <lineage>
        <taxon>Eukaryota</taxon>
        <taxon>Viridiplantae</taxon>
        <taxon>Chlorophyta</taxon>
        <taxon>core chlorophytes</taxon>
        <taxon>Chlorophyceae</taxon>
        <taxon>CS clade</taxon>
        <taxon>Sphaeropleales</taxon>
        <taxon>Selenastraceae</taxon>
        <taxon>Monoraphidium</taxon>
    </lineage>
</organism>
<dbReference type="Proteomes" id="UP000054498">
    <property type="component" value="Unassembled WGS sequence"/>
</dbReference>
<keyword evidence="3" id="KW-1185">Reference proteome</keyword>
<feature type="compositionally biased region" description="Basic and acidic residues" evidence="1">
    <location>
        <begin position="239"/>
        <end position="250"/>
    </location>
</feature>
<dbReference type="SUPFAM" id="SSF56112">
    <property type="entry name" value="Protein kinase-like (PK-like)"/>
    <property type="match status" value="1"/>
</dbReference>
<dbReference type="RefSeq" id="XP_013891712.1">
    <property type="nucleotide sequence ID" value="XM_014036258.1"/>
</dbReference>
<feature type="non-terminal residue" evidence="2">
    <location>
        <position position="337"/>
    </location>
</feature>
<feature type="compositionally biased region" description="Gly residues" evidence="1">
    <location>
        <begin position="227"/>
        <end position="236"/>
    </location>
</feature>
<dbReference type="EMBL" id="KK105399">
    <property type="protein sequence ID" value="KIY92692.1"/>
    <property type="molecule type" value="Genomic_DNA"/>
</dbReference>
<evidence type="ECO:0000313" key="2">
    <source>
        <dbReference type="EMBL" id="KIY92692.1"/>
    </source>
</evidence>
<feature type="region of interest" description="Disordered" evidence="1">
    <location>
        <begin position="199"/>
        <end position="301"/>
    </location>
</feature>
<evidence type="ECO:0000256" key="1">
    <source>
        <dbReference type="SAM" id="MobiDB-lite"/>
    </source>
</evidence>
<proteinExistence type="predicted"/>
<dbReference type="KEGG" id="mng:MNEG_15271"/>
<feature type="non-terminal residue" evidence="2">
    <location>
        <position position="1"/>
    </location>
</feature>
<dbReference type="InterPro" id="IPR011009">
    <property type="entry name" value="Kinase-like_dom_sf"/>
</dbReference>
<dbReference type="STRING" id="145388.A0A0D2IXQ9"/>
<protein>
    <recommendedName>
        <fullName evidence="4">Protein kinase domain-containing protein</fullName>
    </recommendedName>
</protein>